<dbReference type="GO" id="GO:0004721">
    <property type="term" value="F:phosphoprotein phosphatase activity"/>
    <property type="evidence" value="ECO:0007669"/>
    <property type="project" value="TreeGrafter"/>
</dbReference>
<dbReference type="PROSITE" id="PS50109">
    <property type="entry name" value="HIS_KIN"/>
    <property type="match status" value="1"/>
</dbReference>
<keyword evidence="8" id="KW-1133">Transmembrane helix</keyword>
<evidence type="ECO:0000256" key="2">
    <source>
        <dbReference type="ARBA" id="ARBA00012438"/>
    </source>
</evidence>
<dbReference type="EMBL" id="CP001634">
    <property type="protein sequence ID" value="ACR80283.1"/>
    <property type="molecule type" value="Genomic_DNA"/>
</dbReference>
<dbReference type="OrthoDB" id="9815750at2"/>
<dbReference type="AlphaFoldDB" id="C5CF14"/>
<feature type="transmembrane region" description="Helical" evidence="8">
    <location>
        <begin position="39"/>
        <end position="58"/>
    </location>
</feature>
<dbReference type="Gene3D" id="3.30.565.10">
    <property type="entry name" value="Histidine kinase-like ATPase, C-terminal domain"/>
    <property type="match status" value="1"/>
</dbReference>
<accession>C5CF14</accession>
<comment type="catalytic activity">
    <reaction evidence="1">
        <text>ATP + protein L-histidine = ADP + protein N-phospho-L-histidine.</text>
        <dbReference type="EC" id="2.7.13.3"/>
    </reaction>
</comment>
<dbReference type="RefSeq" id="WP_015868928.1">
    <property type="nucleotide sequence ID" value="NC_012785.1"/>
</dbReference>
<dbReference type="Pfam" id="PF02518">
    <property type="entry name" value="HATPase_c"/>
    <property type="match status" value="1"/>
</dbReference>
<dbReference type="GO" id="GO:0000155">
    <property type="term" value="F:phosphorelay sensor kinase activity"/>
    <property type="evidence" value="ECO:0007669"/>
    <property type="project" value="TreeGrafter"/>
</dbReference>
<dbReference type="HOGENOM" id="CLU_705575_0_0_0"/>
<evidence type="ECO:0000256" key="4">
    <source>
        <dbReference type="ARBA" id="ARBA00022679"/>
    </source>
</evidence>
<dbReference type="eggNOG" id="COG4191">
    <property type="taxonomic scope" value="Bacteria"/>
</dbReference>
<keyword evidence="6" id="KW-0902">Two-component regulatory system</keyword>
<dbReference type="Proteomes" id="UP000002382">
    <property type="component" value="Chromosome"/>
</dbReference>
<evidence type="ECO:0000256" key="8">
    <source>
        <dbReference type="SAM" id="Phobius"/>
    </source>
</evidence>
<evidence type="ECO:0000256" key="6">
    <source>
        <dbReference type="ARBA" id="ARBA00023012"/>
    </source>
</evidence>
<protein>
    <recommendedName>
        <fullName evidence="2">histidine kinase</fullName>
        <ecNumber evidence="2">2.7.13.3</ecNumber>
    </recommendedName>
</protein>
<dbReference type="InterPro" id="IPR004358">
    <property type="entry name" value="Sig_transdc_His_kin-like_C"/>
</dbReference>
<keyword evidence="11" id="KW-1185">Reference proteome</keyword>
<feature type="domain" description="Histidine kinase" evidence="9">
    <location>
        <begin position="226"/>
        <end position="428"/>
    </location>
</feature>
<dbReference type="STRING" id="521045.Kole_1593"/>
<dbReference type="PRINTS" id="PR00344">
    <property type="entry name" value="BCTRLSENSOR"/>
</dbReference>
<reference evidence="10 11" key="1">
    <citation type="submission" date="2009-06" db="EMBL/GenBank/DDBJ databases">
        <title>Complete sequence of Thermotogales bacterium TBF 19.5.1.</title>
        <authorList>
            <consortium name="US DOE Joint Genome Institute"/>
            <person name="Lucas S."/>
            <person name="Copeland A."/>
            <person name="Lapidus A."/>
            <person name="Glavina del Rio T."/>
            <person name="Tice H."/>
            <person name="Bruce D."/>
            <person name="Goodwin L."/>
            <person name="Pitluck S."/>
            <person name="Chertkov O."/>
            <person name="Brettin T."/>
            <person name="Detter J.C."/>
            <person name="Han C."/>
            <person name="Schmutz J."/>
            <person name="Larimer F."/>
            <person name="Land M."/>
            <person name="Hauser L."/>
            <person name="Kyrpides N."/>
            <person name="Ovchinnikova G."/>
            <person name="Noll K."/>
        </authorList>
    </citation>
    <scope>NUCLEOTIDE SEQUENCE [LARGE SCALE GENOMIC DNA]</scope>
    <source>
        <strain evidence="11">ATCC BAA-1733 / DSM 21960 / TBF 19.5.1</strain>
    </source>
</reference>
<dbReference type="SUPFAM" id="SSF55874">
    <property type="entry name" value="ATPase domain of HSP90 chaperone/DNA topoisomerase II/histidine kinase"/>
    <property type="match status" value="1"/>
</dbReference>
<evidence type="ECO:0000259" key="9">
    <source>
        <dbReference type="PROSITE" id="PS50109"/>
    </source>
</evidence>
<dbReference type="GO" id="GO:0016036">
    <property type="term" value="P:cellular response to phosphate starvation"/>
    <property type="evidence" value="ECO:0007669"/>
    <property type="project" value="TreeGrafter"/>
</dbReference>
<reference evidence="10 11" key="2">
    <citation type="journal article" date="2011" name="J. Bacteriol.">
        <title>Genome Sequence of Kosmotoga olearia Strain TBF 19.5.1, a Thermophilic Bacterium with a Wide Growth Temperature Range, Isolated from the Troll B Oil Platform in the North Sea.</title>
        <authorList>
            <person name="Swithers K.S."/>
            <person name="Dipippo J.L."/>
            <person name="Bruce D.C."/>
            <person name="Detter C."/>
            <person name="Tapia R."/>
            <person name="Han S."/>
            <person name="Goodwin L.A."/>
            <person name="Han J."/>
            <person name="Woyke T."/>
            <person name="Pitluck S."/>
            <person name="Pennacchio L."/>
            <person name="Nolan M."/>
            <person name="Mikhailova N."/>
            <person name="Land M.L."/>
            <person name="Nesbo C.L."/>
            <person name="Gogarten J.P."/>
            <person name="Noll K.M."/>
        </authorList>
    </citation>
    <scope>NUCLEOTIDE SEQUENCE [LARGE SCALE GENOMIC DNA]</scope>
    <source>
        <strain evidence="11">ATCC BAA-1733 / DSM 21960 / TBF 19.5.1</strain>
    </source>
</reference>
<evidence type="ECO:0000313" key="10">
    <source>
        <dbReference type="EMBL" id="ACR80283.1"/>
    </source>
</evidence>
<dbReference type="GO" id="GO:0005886">
    <property type="term" value="C:plasma membrane"/>
    <property type="evidence" value="ECO:0007669"/>
    <property type="project" value="TreeGrafter"/>
</dbReference>
<evidence type="ECO:0000313" key="11">
    <source>
        <dbReference type="Proteomes" id="UP000002382"/>
    </source>
</evidence>
<evidence type="ECO:0000256" key="5">
    <source>
        <dbReference type="ARBA" id="ARBA00022777"/>
    </source>
</evidence>
<feature type="coiled-coil region" evidence="7">
    <location>
        <begin position="247"/>
        <end position="274"/>
    </location>
</feature>
<dbReference type="InterPro" id="IPR050351">
    <property type="entry name" value="BphY/WalK/GraS-like"/>
</dbReference>
<dbReference type="InterPro" id="IPR005467">
    <property type="entry name" value="His_kinase_dom"/>
</dbReference>
<evidence type="ECO:0000256" key="7">
    <source>
        <dbReference type="SAM" id="Coils"/>
    </source>
</evidence>
<keyword evidence="5 10" id="KW-0418">Kinase</keyword>
<name>C5CF14_KOSOT</name>
<evidence type="ECO:0000256" key="1">
    <source>
        <dbReference type="ARBA" id="ARBA00000085"/>
    </source>
</evidence>
<dbReference type="InterPro" id="IPR036890">
    <property type="entry name" value="HATPase_C_sf"/>
</dbReference>
<dbReference type="KEGG" id="kol:Kole_1593"/>
<organism evidence="10 11">
    <name type="scientific">Kosmotoga olearia (strain ATCC BAA-1733 / DSM 21960 / TBF 19.5.1)</name>
    <dbReference type="NCBI Taxonomy" id="521045"/>
    <lineage>
        <taxon>Bacteria</taxon>
        <taxon>Thermotogati</taxon>
        <taxon>Thermotogota</taxon>
        <taxon>Thermotogae</taxon>
        <taxon>Kosmotogales</taxon>
        <taxon>Kosmotogaceae</taxon>
        <taxon>Kosmotoga</taxon>
    </lineage>
</organism>
<proteinExistence type="predicted"/>
<dbReference type="PANTHER" id="PTHR45453:SF1">
    <property type="entry name" value="PHOSPHATE REGULON SENSOR PROTEIN PHOR"/>
    <property type="match status" value="1"/>
</dbReference>
<dbReference type="PANTHER" id="PTHR45453">
    <property type="entry name" value="PHOSPHATE REGULON SENSOR PROTEIN PHOR"/>
    <property type="match status" value="1"/>
</dbReference>
<keyword evidence="7" id="KW-0175">Coiled coil</keyword>
<keyword evidence="4" id="KW-0808">Transferase</keyword>
<gene>
    <name evidence="10" type="ordered locus">Kole_1593</name>
</gene>
<sequence>MFLTRWNKEDFRIPLTVAIWTFLSGFVVLFLYGSLSVSSFVALMVAAGAGFLVSHYLFNIPLFKLLNAFAGRREVPPGKLHGIYRQIYEAYKNVVYQLGQEWELYRKLYSDFAEVLDSLNIAIVIIDDSFQIKIANKAFKEYFLERHNTKAKDFRALMKRSGFRFSFEDGNYEIYSRRLKKRFLVSIVRKNKGWIVSFSDVTAYWKTKRLLEKTRKYAVSAESVADLAHGLKQPLATIQLTFDMYIRTKDEKYLEQLKRNLSEFREKIAAVLQLYHFGEDFGEVNLKDLLERIMGYMSSIAESRKVRLSCRYHGDGKIQVQSNRLENVLKNLILNAIEACENVDDASVTVKLREGSDIVTVIICDNGPGIEPKNAEKIFKIFFTTKPQGTGFGLALAKSFCEDNGAILRFKSIPGKGTVFSLTMKKVE</sequence>
<dbReference type="EC" id="2.7.13.3" evidence="2"/>
<keyword evidence="3" id="KW-0597">Phosphoprotein</keyword>
<dbReference type="CDD" id="cd00075">
    <property type="entry name" value="HATPase"/>
    <property type="match status" value="1"/>
</dbReference>
<keyword evidence="8" id="KW-0812">Transmembrane</keyword>
<evidence type="ECO:0000256" key="3">
    <source>
        <dbReference type="ARBA" id="ARBA00022553"/>
    </source>
</evidence>
<keyword evidence="8" id="KW-0472">Membrane</keyword>
<dbReference type="SMART" id="SM00387">
    <property type="entry name" value="HATPase_c"/>
    <property type="match status" value="1"/>
</dbReference>
<dbReference type="InterPro" id="IPR003594">
    <property type="entry name" value="HATPase_dom"/>
</dbReference>
<feature type="transmembrane region" description="Helical" evidence="8">
    <location>
        <begin position="12"/>
        <end position="33"/>
    </location>
</feature>